<dbReference type="Gene3D" id="4.10.60.30">
    <property type="entry name" value="Nanos, RNA-binding domain"/>
    <property type="match status" value="1"/>
</dbReference>
<dbReference type="Pfam" id="PF05741">
    <property type="entry name" value="zf-nanos"/>
    <property type="match status" value="1"/>
</dbReference>
<evidence type="ECO:0000256" key="7">
    <source>
        <dbReference type="ARBA" id="ARBA00022884"/>
    </source>
</evidence>
<keyword evidence="11" id="KW-1185">Reference proteome</keyword>
<feature type="region of interest" description="Disordered" evidence="9">
    <location>
        <begin position="67"/>
        <end position="88"/>
    </location>
</feature>
<evidence type="ECO:0000256" key="2">
    <source>
        <dbReference type="ARBA" id="ARBA00022490"/>
    </source>
</evidence>
<dbReference type="PANTHER" id="PTHR12887">
    <property type="entry name" value="NANOS PROTEIN"/>
    <property type="match status" value="1"/>
</dbReference>
<keyword evidence="5" id="KW-0862">Zinc</keyword>
<dbReference type="GeneID" id="111358074"/>
<keyword evidence="6 8" id="KW-0810">Translation regulation</keyword>
<evidence type="ECO:0000256" key="9">
    <source>
        <dbReference type="SAM" id="MobiDB-lite"/>
    </source>
</evidence>
<dbReference type="InterPro" id="IPR008705">
    <property type="entry name" value="Nanos/Xcar2"/>
</dbReference>
<gene>
    <name evidence="12" type="primary">LOC111358074</name>
</gene>
<feature type="domain" description="Nanos-type" evidence="10">
    <location>
        <begin position="215"/>
        <end position="269"/>
    </location>
</feature>
<dbReference type="AlphaFoldDB" id="A0A9J7IUH1"/>
<evidence type="ECO:0000256" key="5">
    <source>
        <dbReference type="ARBA" id="ARBA00022833"/>
    </source>
</evidence>
<dbReference type="OrthoDB" id="10010129at2759"/>
<accession>A0A9J7IUH1</accession>
<dbReference type="GO" id="GO:0005737">
    <property type="term" value="C:cytoplasm"/>
    <property type="evidence" value="ECO:0007669"/>
    <property type="project" value="UniProtKB-SubCell"/>
</dbReference>
<dbReference type="KEGG" id="sliu:111358074"/>
<feature type="compositionally biased region" description="Low complexity" evidence="9">
    <location>
        <begin position="1"/>
        <end position="20"/>
    </location>
</feature>
<feature type="region of interest" description="Disordered" evidence="9">
    <location>
        <begin position="1"/>
        <end position="28"/>
    </location>
</feature>
<organism evidence="11 12">
    <name type="scientific">Spodoptera litura</name>
    <name type="common">Asian cotton leafworm</name>
    <dbReference type="NCBI Taxonomy" id="69820"/>
    <lineage>
        <taxon>Eukaryota</taxon>
        <taxon>Metazoa</taxon>
        <taxon>Ecdysozoa</taxon>
        <taxon>Arthropoda</taxon>
        <taxon>Hexapoda</taxon>
        <taxon>Insecta</taxon>
        <taxon>Pterygota</taxon>
        <taxon>Neoptera</taxon>
        <taxon>Endopterygota</taxon>
        <taxon>Lepidoptera</taxon>
        <taxon>Glossata</taxon>
        <taxon>Ditrysia</taxon>
        <taxon>Noctuoidea</taxon>
        <taxon>Noctuidae</taxon>
        <taxon>Amphipyrinae</taxon>
        <taxon>Spodoptera</taxon>
    </lineage>
</organism>
<name>A0A9J7IUH1_SPOLT</name>
<keyword evidence="4 8" id="KW-0863">Zinc-finger</keyword>
<dbReference type="CTD" id="100101221"/>
<proteinExistence type="inferred from homology"/>
<comment type="subcellular location">
    <subcellularLocation>
        <location evidence="1">Cytoplasm</location>
    </subcellularLocation>
</comment>
<evidence type="ECO:0000259" key="10">
    <source>
        <dbReference type="PROSITE" id="PS51522"/>
    </source>
</evidence>
<dbReference type="GO" id="GO:0008270">
    <property type="term" value="F:zinc ion binding"/>
    <property type="evidence" value="ECO:0007669"/>
    <property type="project" value="UniProtKB-KW"/>
</dbReference>
<dbReference type="InterPro" id="IPR024161">
    <property type="entry name" value="Znf_nanos-typ"/>
</dbReference>
<evidence type="ECO:0000313" key="12">
    <source>
        <dbReference type="RefSeq" id="XP_022828733.1"/>
    </source>
</evidence>
<dbReference type="InterPro" id="IPR038129">
    <property type="entry name" value="Nanos_sf"/>
</dbReference>
<protein>
    <submittedName>
        <fullName evidence="12">Uncharacterized protein LOC111358074 isoform X1</fullName>
    </submittedName>
</protein>
<reference evidence="12" key="1">
    <citation type="submission" date="2025-08" db="UniProtKB">
        <authorList>
            <consortium name="RefSeq"/>
        </authorList>
    </citation>
    <scope>IDENTIFICATION</scope>
    <source>
        <strain evidence="12">Ishihara</strain>
        <tissue evidence="12">Whole body</tissue>
    </source>
</reference>
<sequence length="346" mass="39238">MKTEENYYSDYGSGSSSNSSTTWPPQDVWTYKTSPIERPAEKKSASYQDLVTGRCTLEDIMKEFRMNGLDSPYTPEEDRIWNNPGNRSDTFGGMGPASVYLRQKSWPEPERSPAPRLPRPRSEWLPSLTAEEFFPKEFQTKEFHPREFHPREFQPEAFSNSTSVEASAPPASLSSDQMRVLQSLPNAVVNALLQEIERRPELMRRCTKPAQSLQECRFCKNNGERESYYRGHALKDARGAVRCPVLRAFVCPRCGARGDHAHTSKYCPLATADERMKSTAMMRSVRMASGRRRNSTVASPVSATDNYMMFGEATPSLISDTDTYKSFALNSPLDPRWAALEKKLML</sequence>
<evidence type="ECO:0000313" key="11">
    <source>
        <dbReference type="Proteomes" id="UP000301870"/>
    </source>
</evidence>
<comment type="similarity">
    <text evidence="8">Belongs to the nanos family.</text>
</comment>
<evidence type="ECO:0000256" key="8">
    <source>
        <dbReference type="PROSITE-ProRule" id="PRU00855"/>
    </source>
</evidence>
<dbReference type="PROSITE" id="PS51522">
    <property type="entry name" value="ZF_NANOS"/>
    <property type="match status" value="1"/>
</dbReference>
<evidence type="ECO:0000256" key="4">
    <source>
        <dbReference type="ARBA" id="ARBA00022771"/>
    </source>
</evidence>
<keyword evidence="3" id="KW-0479">Metal-binding</keyword>
<dbReference type="GO" id="GO:0003723">
    <property type="term" value="F:RNA binding"/>
    <property type="evidence" value="ECO:0007669"/>
    <property type="project" value="UniProtKB-UniRule"/>
</dbReference>
<dbReference type="RefSeq" id="XP_022828733.1">
    <property type="nucleotide sequence ID" value="XM_022972965.1"/>
</dbReference>
<keyword evidence="7 8" id="KW-0694">RNA-binding</keyword>
<evidence type="ECO:0000256" key="3">
    <source>
        <dbReference type="ARBA" id="ARBA00022723"/>
    </source>
</evidence>
<dbReference type="Proteomes" id="UP000301870">
    <property type="component" value="Chromosome 2"/>
</dbReference>
<evidence type="ECO:0000256" key="1">
    <source>
        <dbReference type="ARBA" id="ARBA00004496"/>
    </source>
</evidence>
<keyword evidence="2" id="KW-0963">Cytoplasm</keyword>
<feature type="region of interest" description="Disordered" evidence="9">
    <location>
        <begin position="103"/>
        <end position="122"/>
    </location>
</feature>
<dbReference type="GO" id="GO:0006417">
    <property type="term" value="P:regulation of translation"/>
    <property type="evidence" value="ECO:0007669"/>
    <property type="project" value="UniProtKB-UniRule"/>
</dbReference>
<evidence type="ECO:0000256" key="6">
    <source>
        <dbReference type="ARBA" id="ARBA00022845"/>
    </source>
</evidence>